<reference evidence="3 4" key="1">
    <citation type="journal article" date="2012" name="J. Bacteriol.">
        <title>Genome Sequence of Strain IMCC14465, Isolated from the East Sea, Belonging to the PS1 Clade of Alphaproteobacteria.</title>
        <authorList>
            <person name="Yang S.J."/>
            <person name="Kang I."/>
            <person name="Cho J.C."/>
        </authorList>
    </citation>
    <scope>NUCLEOTIDE SEQUENCE [LARGE SCALE GENOMIC DNA]</scope>
    <source>
        <strain evidence="3 4">IMCC14465</strain>
    </source>
</reference>
<dbReference type="Proteomes" id="UP000004836">
    <property type="component" value="Unassembled WGS sequence"/>
</dbReference>
<dbReference type="PANTHER" id="PTHR35024:SF4">
    <property type="entry name" value="POLYMER-FORMING CYTOSKELETAL PROTEIN"/>
    <property type="match status" value="1"/>
</dbReference>
<accession>J9A608</accession>
<comment type="similarity">
    <text evidence="1">Belongs to the bactofilin family.</text>
</comment>
<protein>
    <recommendedName>
        <fullName evidence="5">Integral membrane protein CcmA involved in cell shape determination</fullName>
    </recommendedName>
</protein>
<dbReference type="InterPro" id="IPR007607">
    <property type="entry name" value="BacA/B"/>
</dbReference>
<dbReference type="eggNOG" id="COG1664">
    <property type="taxonomic scope" value="Bacteria"/>
</dbReference>
<organism evidence="3 4">
    <name type="scientific">alpha proteobacterium IMCC14465</name>
    <dbReference type="NCBI Taxonomy" id="1220535"/>
    <lineage>
        <taxon>Bacteria</taxon>
        <taxon>Pseudomonadati</taxon>
        <taxon>Pseudomonadota</taxon>
        <taxon>Alphaproteobacteria</taxon>
        <taxon>PS1 clade</taxon>
    </lineage>
</organism>
<evidence type="ECO:0000313" key="3">
    <source>
        <dbReference type="EMBL" id="EJW21825.1"/>
    </source>
</evidence>
<keyword evidence="4" id="KW-1185">Reference proteome</keyword>
<dbReference type="EMBL" id="ALYF01000002">
    <property type="protein sequence ID" value="EJW21825.1"/>
    <property type="molecule type" value="Genomic_DNA"/>
</dbReference>
<evidence type="ECO:0000256" key="2">
    <source>
        <dbReference type="SAM" id="MobiDB-lite"/>
    </source>
</evidence>
<evidence type="ECO:0000256" key="1">
    <source>
        <dbReference type="ARBA" id="ARBA00044755"/>
    </source>
</evidence>
<dbReference type="AlphaFoldDB" id="J9A608"/>
<feature type="compositionally biased region" description="Polar residues" evidence="2">
    <location>
        <begin position="129"/>
        <end position="153"/>
    </location>
</feature>
<dbReference type="Pfam" id="PF04519">
    <property type="entry name" value="Bactofilin"/>
    <property type="match status" value="1"/>
</dbReference>
<evidence type="ECO:0008006" key="5">
    <source>
        <dbReference type="Google" id="ProtNLM"/>
    </source>
</evidence>
<evidence type="ECO:0000313" key="4">
    <source>
        <dbReference type="Proteomes" id="UP000004836"/>
    </source>
</evidence>
<sequence>MSSSKIIKSGKAAPSILSSDINVIGQLFADGEIHIDGHVDGDVRSATLVIGESANVKGEIAADDVTIRGRVKGTILGKRVHLCATSHVEGEIFHEALAIESGSFFNGSVHREKDPLAKASIPLDVPAPSTETKPSTNGHPDKTTQQPSGQQIN</sequence>
<gene>
    <name evidence="3" type="ORF">IMCC14465_02190</name>
</gene>
<name>J9A608_9PROT</name>
<comment type="caution">
    <text evidence="3">The sequence shown here is derived from an EMBL/GenBank/DDBJ whole genome shotgun (WGS) entry which is preliminary data.</text>
</comment>
<dbReference type="OrthoDB" id="5738271at2"/>
<dbReference type="STRING" id="1220535.IMCC14465_02190"/>
<dbReference type="PANTHER" id="PTHR35024">
    <property type="entry name" value="HYPOTHETICAL CYTOSOLIC PROTEIN"/>
    <property type="match status" value="1"/>
</dbReference>
<feature type="region of interest" description="Disordered" evidence="2">
    <location>
        <begin position="116"/>
        <end position="153"/>
    </location>
</feature>
<proteinExistence type="inferred from homology"/>